<dbReference type="KEGG" id="dmp:FAK_12200"/>
<organism evidence="2 3">
    <name type="scientific">Desulfoferula mesophila</name>
    <dbReference type="NCBI Taxonomy" id="3058419"/>
    <lineage>
        <taxon>Bacteria</taxon>
        <taxon>Pseudomonadati</taxon>
        <taxon>Thermodesulfobacteriota</taxon>
        <taxon>Desulfarculia</taxon>
        <taxon>Desulfarculales</taxon>
        <taxon>Desulfarculaceae</taxon>
        <taxon>Desulfoferula</taxon>
    </lineage>
</organism>
<proteinExistence type="predicted"/>
<dbReference type="InterPro" id="IPR025877">
    <property type="entry name" value="MobA-like_NTP_Trfase"/>
</dbReference>
<dbReference type="Pfam" id="PF12804">
    <property type="entry name" value="NTP_transf_3"/>
    <property type="match status" value="1"/>
</dbReference>
<dbReference type="EMBL" id="AP028679">
    <property type="protein sequence ID" value="BEQ14154.1"/>
    <property type="molecule type" value="Genomic_DNA"/>
</dbReference>
<dbReference type="CDD" id="cd00077">
    <property type="entry name" value="HDc"/>
    <property type="match status" value="1"/>
</dbReference>
<gene>
    <name evidence="2" type="ORF">FAK_12200</name>
</gene>
<dbReference type="RefSeq" id="WP_338605880.1">
    <property type="nucleotide sequence ID" value="NZ_AP028679.1"/>
</dbReference>
<dbReference type="PANTHER" id="PTHR43777">
    <property type="entry name" value="MOLYBDENUM COFACTOR CYTIDYLYLTRANSFERASE"/>
    <property type="match status" value="1"/>
</dbReference>
<dbReference type="InterPro" id="IPR003607">
    <property type="entry name" value="HD/PDEase_dom"/>
</dbReference>
<dbReference type="SMART" id="SM00471">
    <property type="entry name" value="HDc"/>
    <property type="match status" value="1"/>
</dbReference>
<evidence type="ECO:0000259" key="1">
    <source>
        <dbReference type="SMART" id="SM00471"/>
    </source>
</evidence>
<dbReference type="NCBIfam" id="NF045665">
    <property type="entry name" value="NTPtran_DVU1551"/>
    <property type="match status" value="1"/>
</dbReference>
<evidence type="ECO:0000313" key="3">
    <source>
        <dbReference type="Proteomes" id="UP001366166"/>
    </source>
</evidence>
<dbReference type="InterPro" id="IPR006674">
    <property type="entry name" value="HD_domain"/>
</dbReference>
<dbReference type="SUPFAM" id="SSF53448">
    <property type="entry name" value="Nucleotide-diphospho-sugar transferases"/>
    <property type="match status" value="1"/>
</dbReference>
<dbReference type="Gene3D" id="3.90.550.10">
    <property type="entry name" value="Spore Coat Polysaccharide Biosynthesis Protein SpsA, Chain A"/>
    <property type="match status" value="1"/>
</dbReference>
<keyword evidence="3" id="KW-1185">Reference proteome</keyword>
<dbReference type="PANTHER" id="PTHR43777:SF1">
    <property type="entry name" value="MOLYBDENUM COFACTOR CYTIDYLYLTRANSFERASE"/>
    <property type="match status" value="1"/>
</dbReference>
<dbReference type="GO" id="GO:0016779">
    <property type="term" value="F:nucleotidyltransferase activity"/>
    <property type="evidence" value="ECO:0007669"/>
    <property type="project" value="UniProtKB-ARBA"/>
</dbReference>
<dbReference type="CDD" id="cd04182">
    <property type="entry name" value="GT_2_like_f"/>
    <property type="match status" value="1"/>
</dbReference>
<feature type="domain" description="HD/PDEase" evidence="1">
    <location>
        <begin position="224"/>
        <end position="332"/>
    </location>
</feature>
<dbReference type="Gene3D" id="1.10.3210.10">
    <property type="entry name" value="Hypothetical protein af1432"/>
    <property type="match status" value="1"/>
</dbReference>
<dbReference type="Pfam" id="PF01966">
    <property type="entry name" value="HD"/>
    <property type="match status" value="1"/>
</dbReference>
<sequence length="388" mass="41669">MQSPSPDNQSPAAVVLAAGLSSRMGKFKPLLLLGGQSVLARVVGLLRQGGAAPVLVVLGHRAAELEPVVRSLGAVPVINPDYEQGMFSSLRTGLAALPPDCPAFFLLPVDIPLVRTHTLTRLRAAWEQGLGPVLHPTFQGQWGHPPLIAAELAPAIMAYDGTGGLRGFWESRPELAREVPVADRFVLRDQDHPQDYEELTAALDGYQIPDQDECLALLEEVLELGPELVAHCRLVGRMAQALARAAQTKGAALNPRLALAGGLLHDVAKGQPDHPAAGAALLREMGFATVAPLAARHADIELTPGAPLSEAELVHLADKLVKDERRVSLSRRFGITQERKGRTPEARAAIQRRWDLARRIAERVEAVLGESLEACLSREGLGREDEAT</sequence>
<name>A0AAU9ELT2_9BACT</name>
<evidence type="ECO:0000313" key="2">
    <source>
        <dbReference type="EMBL" id="BEQ14154.1"/>
    </source>
</evidence>
<dbReference type="Proteomes" id="UP001366166">
    <property type="component" value="Chromosome"/>
</dbReference>
<dbReference type="InterPro" id="IPR029044">
    <property type="entry name" value="Nucleotide-diphossugar_trans"/>
</dbReference>
<protein>
    <submittedName>
        <fullName evidence="2">Molybdopterin-guanine dinucleotide biosynthesis protein MobA</fullName>
    </submittedName>
</protein>
<dbReference type="InterPro" id="IPR054703">
    <property type="entry name" value="Mop-rel"/>
</dbReference>
<reference evidence="3" key="1">
    <citation type="journal article" date="2023" name="Arch. Microbiol.">
        <title>Desulfoferula mesophilus gen. nov. sp. nov., a mesophilic sulfate-reducing bacterium isolated from a brackish lake sediment.</title>
        <authorList>
            <person name="Watanabe T."/>
            <person name="Yabe T."/>
            <person name="Tsuji J.M."/>
            <person name="Fukui M."/>
        </authorList>
    </citation>
    <scope>NUCLEOTIDE SEQUENCE [LARGE SCALE GENOMIC DNA]</scope>
    <source>
        <strain evidence="3">12FAK</strain>
    </source>
</reference>
<dbReference type="SUPFAM" id="SSF109604">
    <property type="entry name" value="HD-domain/PDEase-like"/>
    <property type="match status" value="1"/>
</dbReference>
<accession>A0AAU9ELT2</accession>
<dbReference type="AlphaFoldDB" id="A0AAU9ELT2"/>